<dbReference type="Pfam" id="PF09945">
    <property type="entry name" value="DUF2177"/>
    <property type="match status" value="1"/>
</dbReference>
<dbReference type="RefSeq" id="WP_097372634.1">
    <property type="nucleotide sequence ID" value="NZ_CP021404.1"/>
</dbReference>
<feature type="transmembrane region" description="Helical" evidence="1">
    <location>
        <begin position="43"/>
        <end position="63"/>
    </location>
</feature>
<evidence type="ECO:0000313" key="2">
    <source>
        <dbReference type="EMBL" id="ATI41075.1"/>
    </source>
</evidence>
<dbReference type="OrthoDB" id="166547at2"/>
<name>A0A291LXA7_9RHOB</name>
<evidence type="ECO:0000313" key="3">
    <source>
        <dbReference type="Proteomes" id="UP000219050"/>
    </source>
</evidence>
<evidence type="ECO:0008006" key="4">
    <source>
        <dbReference type="Google" id="ProtNLM"/>
    </source>
</evidence>
<dbReference type="KEGG" id="cmag:CBW24_03035"/>
<accession>A0A291LXA7</accession>
<gene>
    <name evidence="2" type="ORF">CBW24_03035</name>
</gene>
<sequence>MQTIILYVITVVLFLGLDAIGLTRLVRPVFEENIGHLLLDDFRLGPAALFYMAFVAGLLWFVSEPALRDDAPMQALLNGAILGFLAYGTYEFTSLAVMRDWSMRMVAVDVAWGTVLTGVSAWGGVVLTRWISTALITPV</sequence>
<dbReference type="AlphaFoldDB" id="A0A291LXA7"/>
<keyword evidence="1" id="KW-0812">Transmembrane</keyword>
<keyword evidence="1" id="KW-1133">Transmembrane helix</keyword>
<dbReference type="Proteomes" id="UP000219050">
    <property type="component" value="Chromosome"/>
</dbReference>
<organism evidence="2 3">
    <name type="scientific">Pacificitalea manganoxidans</name>
    <dbReference type="NCBI Taxonomy" id="1411902"/>
    <lineage>
        <taxon>Bacteria</taxon>
        <taxon>Pseudomonadati</taxon>
        <taxon>Pseudomonadota</taxon>
        <taxon>Alphaproteobacteria</taxon>
        <taxon>Rhodobacterales</taxon>
        <taxon>Paracoccaceae</taxon>
        <taxon>Pacificitalea</taxon>
    </lineage>
</organism>
<reference evidence="2 3" key="1">
    <citation type="submission" date="2017-05" db="EMBL/GenBank/DDBJ databases">
        <title>Comparative genomic and metabolic analysis of manganese-oxidizing mechanisms in Celeribater manganoxidans DY25T: its adaption to the environment of polymetallic nodule.</title>
        <authorList>
            <person name="Wang X."/>
        </authorList>
    </citation>
    <scope>NUCLEOTIDE SEQUENCE [LARGE SCALE GENOMIC DNA]</scope>
    <source>
        <strain evidence="2 3">DY25</strain>
    </source>
</reference>
<keyword evidence="1" id="KW-0472">Membrane</keyword>
<evidence type="ECO:0000256" key="1">
    <source>
        <dbReference type="SAM" id="Phobius"/>
    </source>
</evidence>
<dbReference type="EMBL" id="CP021404">
    <property type="protein sequence ID" value="ATI41075.1"/>
    <property type="molecule type" value="Genomic_DNA"/>
</dbReference>
<feature type="transmembrane region" description="Helical" evidence="1">
    <location>
        <begin position="75"/>
        <end position="98"/>
    </location>
</feature>
<feature type="transmembrane region" description="Helical" evidence="1">
    <location>
        <begin position="110"/>
        <end position="131"/>
    </location>
</feature>
<keyword evidence="3" id="KW-1185">Reference proteome</keyword>
<dbReference type="InterPro" id="IPR018687">
    <property type="entry name" value="DUF2177_membr"/>
</dbReference>
<protein>
    <recommendedName>
        <fullName evidence="4">DUF2177 family protein</fullName>
    </recommendedName>
</protein>
<proteinExistence type="predicted"/>